<dbReference type="GO" id="GO:0005737">
    <property type="term" value="C:cytoplasm"/>
    <property type="evidence" value="ECO:0007669"/>
    <property type="project" value="GOC"/>
</dbReference>
<dbReference type="PANTHER" id="PTHR34009">
    <property type="entry name" value="PROTEIN STAR"/>
    <property type="match status" value="1"/>
</dbReference>
<evidence type="ECO:0000259" key="1">
    <source>
        <dbReference type="Pfam" id="PF05050"/>
    </source>
</evidence>
<organism evidence="2 3">
    <name type="scientific">Streptomyces azureus</name>
    <dbReference type="NCBI Taxonomy" id="146537"/>
    <lineage>
        <taxon>Bacteria</taxon>
        <taxon>Bacillati</taxon>
        <taxon>Actinomycetota</taxon>
        <taxon>Actinomycetes</taxon>
        <taxon>Kitasatosporales</taxon>
        <taxon>Streptomycetaceae</taxon>
        <taxon>Streptomyces</taxon>
    </lineage>
</organism>
<dbReference type="InterPro" id="IPR029063">
    <property type="entry name" value="SAM-dependent_MTases_sf"/>
</dbReference>
<proteinExistence type="predicted"/>
<evidence type="ECO:0000313" key="2">
    <source>
        <dbReference type="EMBL" id="GAP50256.1"/>
    </source>
</evidence>
<dbReference type="SUPFAM" id="SSF53335">
    <property type="entry name" value="S-adenosyl-L-methionine-dependent methyltransferases"/>
    <property type="match status" value="1"/>
</dbReference>
<protein>
    <recommendedName>
        <fullName evidence="1">Methyltransferase FkbM domain-containing protein</fullName>
    </recommendedName>
</protein>
<keyword evidence="3" id="KW-1185">Reference proteome</keyword>
<dbReference type="GO" id="GO:0016197">
    <property type="term" value="P:endosomal transport"/>
    <property type="evidence" value="ECO:0007669"/>
    <property type="project" value="TreeGrafter"/>
</dbReference>
<dbReference type="Proteomes" id="UP000053859">
    <property type="component" value="Unassembled WGS sequence"/>
</dbReference>
<reference evidence="2" key="1">
    <citation type="journal article" date="2015" name="Genome Announc.">
        <title>Draft Genome Sequence of Thiostrepton-Producing Streptomyces azureus ATCC 14921.</title>
        <authorList>
            <person name="Sakihara K."/>
            <person name="Maeda J."/>
            <person name="Tashiro K."/>
            <person name="Fujino Y."/>
            <person name="Kuhara S."/>
            <person name="Ohshima T."/>
            <person name="Ogata S."/>
            <person name="Doi K."/>
        </authorList>
    </citation>
    <scope>NUCLEOTIDE SEQUENCE [LARGE SCALE GENOMIC DNA]</scope>
    <source>
        <strain evidence="2">ATCC14921</strain>
    </source>
</reference>
<dbReference type="Pfam" id="PF05050">
    <property type="entry name" value="Methyltransf_21"/>
    <property type="match status" value="1"/>
</dbReference>
<gene>
    <name evidence="2" type="ORF">SAZU_5112</name>
</gene>
<dbReference type="RefSeq" id="WP_201785083.1">
    <property type="nucleotide sequence ID" value="NZ_DF968328.1"/>
</dbReference>
<dbReference type="InterPro" id="IPR053202">
    <property type="entry name" value="EGF_Rcpt_Signaling_Reg"/>
</dbReference>
<name>A0A0K8PQX4_STRAJ</name>
<accession>A0A0K8PQX4</accession>
<dbReference type="GO" id="GO:0006888">
    <property type="term" value="P:endoplasmic reticulum to Golgi vesicle-mediated transport"/>
    <property type="evidence" value="ECO:0007669"/>
    <property type="project" value="TreeGrafter"/>
</dbReference>
<dbReference type="PANTHER" id="PTHR34009:SF2">
    <property type="entry name" value="PROTEIN STAR"/>
    <property type="match status" value="1"/>
</dbReference>
<dbReference type="AlphaFoldDB" id="A0A0K8PQX4"/>
<dbReference type="GO" id="GO:0005886">
    <property type="term" value="C:plasma membrane"/>
    <property type="evidence" value="ECO:0007669"/>
    <property type="project" value="TreeGrafter"/>
</dbReference>
<dbReference type="InterPro" id="IPR006342">
    <property type="entry name" value="FkbM_mtfrase"/>
</dbReference>
<evidence type="ECO:0000313" key="3">
    <source>
        <dbReference type="Proteomes" id="UP000053859"/>
    </source>
</evidence>
<dbReference type="PATRIC" id="fig|146537.3.peg.5375"/>
<dbReference type="EMBL" id="DF968328">
    <property type="protein sequence ID" value="GAP50256.1"/>
    <property type="molecule type" value="Genomic_DNA"/>
</dbReference>
<dbReference type="Gene3D" id="3.40.50.150">
    <property type="entry name" value="Vaccinia Virus protein VP39"/>
    <property type="match status" value="1"/>
</dbReference>
<sequence length="224" mass="25697">MSSQYGQDYFVVQVLRGMRNGFFLDSGASDGVKASNTHLLEKSFGWSGICVEPNTEFYSRLLENRRCVCVNCCLYDREGTVDFLEAGTIGGILQEYDPSLLHYAEERVQTMLADSPRTVRKPTRTIRSVLDTCGAPPVIDYWSLDTEGSELTLLLSFPFDAYSFRVMTVEHNWLPVRSRIRAFLESHGYVWVREAGCDDCYVRHDVLLDDPAWRSVVWRGRRVR</sequence>
<feature type="domain" description="Methyltransferase FkbM" evidence="1">
    <location>
        <begin position="25"/>
        <end position="190"/>
    </location>
</feature>